<gene>
    <name evidence="1" type="ORF">LCGC14_3046500</name>
</gene>
<dbReference type="EMBL" id="LAZR01064085">
    <property type="protein sequence ID" value="KKK58235.1"/>
    <property type="molecule type" value="Genomic_DNA"/>
</dbReference>
<reference evidence="1" key="1">
    <citation type="journal article" date="2015" name="Nature">
        <title>Complex archaea that bridge the gap between prokaryotes and eukaryotes.</title>
        <authorList>
            <person name="Spang A."/>
            <person name="Saw J.H."/>
            <person name="Jorgensen S.L."/>
            <person name="Zaremba-Niedzwiedzka K."/>
            <person name="Martijn J."/>
            <person name="Lind A.E."/>
            <person name="van Eijk R."/>
            <person name="Schleper C."/>
            <person name="Guy L."/>
            <person name="Ettema T.J."/>
        </authorList>
    </citation>
    <scope>NUCLEOTIDE SEQUENCE</scope>
</reference>
<accession>A0A0F8XB80</accession>
<feature type="non-terminal residue" evidence="1">
    <location>
        <position position="1"/>
    </location>
</feature>
<evidence type="ECO:0000313" key="1">
    <source>
        <dbReference type="EMBL" id="KKK58235.1"/>
    </source>
</evidence>
<protein>
    <submittedName>
        <fullName evidence="1">Uncharacterized protein</fullName>
    </submittedName>
</protein>
<dbReference type="AlphaFoldDB" id="A0A0F8XB80"/>
<name>A0A0F8XB80_9ZZZZ</name>
<sequence>VLAAMPAEALRERVATLAGALEEARLWFKRVCGAGEPPFWVSSGILAATSEEALARAMRRKLVKQEFINVYDPNEIRGKAGMHSSGRSSLSLADEGAMPGRDAIIIREVYETRYEEREIEDLAKLDALDKEKKKDA</sequence>
<organism evidence="1">
    <name type="scientific">marine sediment metagenome</name>
    <dbReference type="NCBI Taxonomy" id="412755"/>
    <lineage>
        <taxon>unclassified sequences</taxon>
        <taxon>metagenomes</taxon>
        <taxon>ecological metagenomes</taxon>
    </lineage>
</organism>
<proteinExistence type="predicted"/>
<comment type="caution">
    <text evidence="1">The sequence shown here is derived from an EMBL/GenBank/DDBJ whole genome shotgun (WGS) entry which is preliminary data.</text>
</comment>